<accession>A0ABD2CA09</accession>
<reference evidence="1 2" key="1">
    <citation type="journal article" date="2024" name="Ann. Entomol. Soc. Am.">
        <title>Genomic analyses of the southern and eastern yellowjacket wasps (Hymenoptera: Vespidae) reveal evolutionary signatures of social life.</title>
        <authorList>
            <person name="Catto M.A."/>
            <person name="Caine P.B."/>
            <person name="Orr S.E."/>
            <person name="Hunt B.G."/>
            <person name="Goodisman M.A.D."/>
        </authorList>
    </citation>
    <scope>NUCLEOTIDE SEQUENCE [LARGE SCALE GENOMIC DNA]</scope>
    <source>
        <strain evidence="1">232</strain>
        <tissue evidence="1">Head and thorax</tissue>
    </source>
</reference>
<evidence type="ECO:0000313" key="1">
    <source>
        <dbReference type="EMBL" id="KAL2741890.1"/>
    </source>
</evidence>
<proteinExistence type="predicted"/>
<dbReference type="AlphaFoldDB" id="A0ABD2CA09"/>
<evidence type="ECO:0000313" key="2">
    <source>
        <dbReference type="Proteomes" id="UP001607303"/>
    </source>
</evidence>
<organism evidence="1 2">
    <name type="scientific">Vespula maculifrons</name>
    <name type="common">Eastern yellow jacket</name>
    <name type="synonym">Wasp</name>
    <dbReference type="NCBI Taxonomy" id="7453"/>
    <lineage>
        <taxon>Eukaryota</taxon>
        <taxon>Metazoa</taxon>
        <taxon>Ecdysozoa</taxon>
        <taxon>Arthropoda</taxon>
        <taxon>Hexapoda</taxon>
        <taxon>Insecta</taxon>
        <taxon>Pterygota</taxon>
        <taxon>Neoptera</taxon>
        <taxon>Endopterygota</taxon>
        <taxon>Hymenoptera</taxon>
        <taxon>Apocrita</taxon>
        <taxon>Aculeata</taxon>
        <taxon>Vespoidea</taxon>
        <taxon>Vespidae</taxon>
        <taxon>Vespinae</taxon>
        <taxon>Vespula</taxon>
    </lineage>
</organism>
<protein>
    <submittedName>
        <fullName evidence="1">Uncharacterized protein</fullName>
    </submittedName>
</protein>
<sequence>MIGIDMGHQGVTRTVDSLADDASELLLSLGVLVSDVAFQGCLAAQHLAAQLAGEQLLRRLGVQRVEGVARTWKSEVSKISMADFLGDLARREKRPNEWGCSLVRYELYVYNSTRDEMCLIKLQAKETAATSAVVAMVAAAVVAAAATAAAAAVATATAAVGVAVAVTTTTMAAPVPGVARLDGWMDNGDGYDGL</sequence>
<name>A0ABD2CA09_VESMC</name>
<dbReference type="Proteomes" id="UP001607303">
    <property type="component" value="Unassembled WGS sequence"/>
</dbReference>
<keyword evidence="2" id="KW-1185">Reference proteome</keyword>
<comment type="caution">
    <text evidence="1">The sequence shown here is derived from an EMBL/GenBank/DDBJ whole genome shotgun (WGS) entry which is preliminary data.</text>
</comment>
<gene>
    <name evidence="1" type="ORF">V1477_009519</name>
</gene>
<dbReference type="EMBL" id="JAYRBN010000058">
    <property type="protein sequence ID" value="KAL2741890.1"/>
    <property type="molecule type" value="Genomic_DNA"/>
</dbReference>